<protein>
    <submittedName>
        <fullName evidence="2">MarR family transcriptional regulator</fullName>
    </submittedName>
</protein>
<dbReference type="InterPro" id="IPR039422">
    <property type="entry name" value="MarR/SlyA-like"/>
</dbReference>
<dbReference type="Gene3D" id="1.10.10.10">
    <property type="entry name" value="Winged helix-like DNA-binding domain superfamily/Winged helix DNA-binding domain"/>
    <property type="match status" value="1"/>
</dbReference>
<dbReference type="InterPro" id="IPR000835">
    <property type="entry name" value="HTH_MarR-typ"/>
</dbReference>
<dbReference type="PANTHER" id="PTHR33164:SF43">
    <property type="entry name" value="HTH-TYPE TRANSCRIPTIONAL REPRESSOR YETL"/>
    <property type="match status" value="1"/>
</dbReference>
<accession>A0A3N3DSV1</accession>
<dbReference type="EMBL" id="RKIK01000149">
    <property type="protein sequence ID" value="ROV57489.1"/>
    <property type="molecule type" value="Genomic_DNA"/>
</dbReference>
<dbReference type="PANTHER" id="PTHR33164">
    <property type="entry name" value="TRANSCRIPTIONAL REGULATOR, MARR FAMILY"/>
    <property type="match status" value="1"/>
</dbReference>
<dbReference type="Proteomes" id="UP000278792">
    <property type="component" value="Unassembled WGS sequence"/>
</dbReference>
<dbReference type="GO" id="GO:0003700">
    <property type="term" value="F:DNA-binding transcription factor activity"/>
    <property type="evidence" value="ECO:0007669"/>
    <property type="project" value="InterPro"/>
</dbReference>
<dbReference type="Pfam" id="PF01047">
    <property type="entry name" value="MarR"/>
    <property type="match status" value="1"/>
</dbReference>
<dbReference type="InterPro" id="IPR036390">
    <property type="entry name" value="WH_DNA-bd_sf"/>
</dbReference>
<evidence type="ECO:0000259" key="1">
    <source>
        <dbReference type="PROSITE" id="PS50995"/>
    </source>
</evidence>
<reference evidence="2 3" key="1">
    <citation type="submission" date="2018-11" db="EMBL/GenBank/DDBJ databases">
        <title>Vibrio ponticus strain CAIM 1751 pathogenic for the snapper Lutjanus guttatus.</title>
        <authorList>
            <person name="Soto-Rodriguez S."/>
            <person name="Lozano-Olvera R."/>
            <person name="Gomez-Gil B."/>
        </authorList>
    </citation>
    <scope>NUCLEOTIDE SEQUENCE [LARGE SCALE GENOMIC DNA]</scope>
    <source>
        <strain evidence="2 3">CAIM 1751</strain>
    </source>
</reference>
<dbReference type="RefSeq" id="WP_123783841.1">
    <property type="nucleotide sequence ID" value="NZ_RKIK01000149.1"/>
</dbReference>
<dbReference type="InterPro" id="IPR036388">
    <property type="entry name" value="WH-like_DNA-bd_sf"/>
</dbReference>
<name>A0A3N3DSV1_9VIBR</name>
<feature type="domain" description="HTH marR-type" evidence="1">
    <location>
        <begin position="7"/>
        <end position="137"/>
    </location>
</feature>
<gene>
    <name evidence="2" type="ORF">EGH82_22870</name>
</gene>
<dbReference type="PRINTS" id="PR00598">
    <property type="entry name" value="HTHMARR"/>
</dbReference>
<dbReference type="SUPFAM" id="SSF46785">
    <property type="entry name" value="Winged helix' DNA-binding domain"/>
    <property type="match status" value="1"/>
</dbReference>
<dbReference type="SMART" id="SM00347">
    <property type="entry name" value="HTH_MARR"/>
    <property type="match status" value="1"/>
</dbReference>
<evidence type="ECO:0000313" key="3">
    <source>
        <dbReference type="Proteomes" id="UP000278792"/>
    </source>
</evidence>
<sequence length="141" mass="16062">MADEKSLETLFHLVHSLKRNLHEQIEQLDLDIAPMHVRVLKIVTHQPNCTAVDIAGFLSRDKAQVTRLLNTLIEKQLIEKRPNPQDKRSQYLKITESGQAIVSQIASVDTKLHDKMTADLSAEQLELFEQIAGQMVRNLND</sequence>
<comment type="caution">
    <text evidence="2">The sequence shown here is derived from an EMBL/GenBank/DDBJ whole genome shotgun (WGS) entry which is preliminary data.</text>
</comment>
<evidence type="ECO:0000313" key="2">
    <source>
        <dbReference type="EMBL" id="ROV57489.1"/>
    </source>
</evidence>
<proteinExistence type="predicted"/>
<organism evidence="2 3">
    <name type="scientific">Vibrio ponticus</name>
    <dbReference type="NCBI Taxonomy" id="265668"/>
    <lineage>
        <taxon>Bacteria</taxon>
        <taxon>Pseudomonadati</taxon>
        <taxon>Pseudomonadota</taxon>
        <taxon>Gammaproteobacteria</taxon>
        <taxon>Vibrionales</taxon>
        <taxon>Vibrionaceae</taxon>
        <taxon>Vibrio</taxon>
    </lineage>
</organism>
<dbReference type="AlphaFoldDB" id="A0A3N3DSV1"/>
<dbReference type="PROSITE" id="PS50995">
    <property type="entry name" value="HTH_MARR_2"/>
    <property type="match status" value="1"/>
</dbReference>
<dbReference type="GO" id="GO:0006950">
    <property type="term" value="P:response to stress"/>
    <property type="evidence" value="ECO:0007669"/>
    <property type="project" value="TreeGrafter"/>
</dbReference>